<accession>A0AAQ3TN39</accession>
<evidence type="ECO:0000256" key="1">
    <source>
        <dbReference type="SAM" id="SignalP"/>
    </source>
</evidence>
<reference evidence="2 3" key="1">
    <citation type="submission" date="2024-02" db="EMBL/GenBank/DDBJ databases">
        <title>High-quality chromosome-scale genome assembly of Pensacola bahiagrass (Paspalum notatum Flugge var. saurae).</title>
        <authorList>
            <person name="Vega J.M."/>
            <person name="Podio M."/>
            <person name="Orjuela J."/>
            <person name="Siena L.A."/>
            <person name="Pessino S.C."/>
            <person name="Combes M.C."/>
            <person name="Mariac C."/>
            <person name="Albertini E."/>
            <person name="Pupilli F."/>
            <person name="Ortiz J.P.A."/>
            <person name="Leblanc O."/>
        </authorList>
    </citation>
    <scope>NUCLEOTIDE SEQUENCE [LARGE SCALE GENOMIC DNA]</scope>
    <source>
        <strain evidence="2">R1</strain>
        <tissue evidence="2">Leaf</tissue>
    </source>
</reference>
<name>A0AAQ3TN39_PASNO</name>
<keyword evidence="3" id="KW-1185">Reference proteome</keyword>
<dbReference type="AlphaFoldDB" id="A0AAQ3TN39"/>
<proteinExistence type="predicted"/>
<keyword evidence="1" id="KW-0732">Signal</keyword>
<sequence length="125" mass="12503">MAALMYCIVALMVAAASVPSASASDTPAMIPFNPDSLIPASSAEALTKGRAGGVAIQRELLGDTTPAMIPFNPDSLIPASSAEAMTKGRAGGVAIQRVLADDDVFLPVGSDEARSGVGGIRSAST</sequence>
<feature type="signal peptide" evidence="1">
    <location>
        <begin position="1"/>
        <end position="23"/>
    </location>
</feature>
<gene>
    <name evidence="2" type="ORF">U9M48_023335</name>
</gene>
<feature type="chain" id="PRO_5042831937" evidence="1">
    <location>
        <begin position="24"/>
        <end position="125"/>
    </location>
</feature>
<organism evidence="2 3">
    <name type="scientific">Paspalum notatum var. saurae</name>
    <dbReference type="NCBI Taxonomy" id="547442"/>
    <lineage>
        <taxon>Eukaryota</taxon>
        <taxon>Viridiplantae</taxon>
        <taxon>Streptophyta</taxon>
        <taxon>Embryophyta</taxon>
        <taxon>Tracheophyta</taxon>
        <taxon>Spermatophyta</taxon>
        <taxon>Magnoliopsida</taxon>
        <taxon>Liliopsida</taxon>
        <taxon>Poales</taxon>
        <taxon>Poaceae</taxon>
        <taxon>PACMAD clade</taxon>
        <taxon>Panicoideae</taxon>
        <taxon>Andropogonodae</taxon>
        <taxon>Paspaleae</taxon>
        <taxon>Paspalinae</taxon>
        <taxon>Paspalum</taxon>
    </lineage>
</organism>
<evidence type="ECO:0000313" key="2">
    <source>
        <dbReference type="EMBL" id="WVZ75262.1"/>
    </source>
</evidence>
<protein>
    <submittedName>
        <fullName evidence="2">Uncharacterized protein</fullName>
    </submittedName>
</protein>
<dbReference type="EMBL" id="CP144749">
    <property type="protein sequence ID" value="WVZ75262.1"/>
    <property type="molecule type" value="Genomic_DNA"/>
</dbReference>
<dbReference type="Proteomes" id="UP001341281">
    <property type="component" value="Chromosome 05"/>
</dbReference>
<evidence type="ECO:0000313" key="3">
    <source>
        <dbReference type="Proteomes" id="UP001341281"/>
    </source>
</evidence>